<keyword evidence="2" id="KW-1185">Reference proteome</keyword>
<dbReference type="Pfam" id="PF19777">
    <property type="entry name" value="DUF6263"/>
    <property type="match status" value="1"/>
</dbReference>
<dbReference type="Proteomes" id="UP000321578">
    <property type="component" value="Unassembled WGS sequence"/>
</dbReference>
<accession>A0A5C6ZBJ3</accession>
<protein>
    <submittedName>
        <fullName evidence="1">Uncharacterized protein</fullName>
    </submittedName>
</protein>
<dbReference type="EMBL" id="VORO01000025">
    <property type="protein sequence ID" value="TXD87376.1"/>
    <property type="molecule type" value="Genomic_DNA"/>
</dbReference>
<organism evidence="1 2">
    <name type="scientific">Subsaximicrobium wynnwilliamsii</name>
    <dbReference type="NCBI Taxonomy" id="291179"/>
    <lineage>
        <taxon>Bacteria</taxon>
        <taxon>Pseudomonadati</taxon>
        <taxon>Bacteroidota</taxon>
        <taxon>Flavobacteriia</taxon>
        <taxon>Flavobacteriales</taxon>
        <taxon>Flavobacteriaceae</taxon>
        <taxon>Subsaximicrobium</taxon>
    </lineage>
</organism>
<reference evidence="1 2" key="1">
    <citation type="submission" date="2019-08" db="EMBL/GenBank/DDBJ databases">
        <title>Genomes of Subsaximicrobium wynnwilliamsii strains.</title>
        <authorList>
            <person name="Bowman J.P."/>
        </authorList>
    </citation>
    <scope>NUCLEOTIDE SEQUENCE [LARGE SCALE GENOMIC DNA]</scope>
    <source>
        <strain evidence="1 2">2-80-2</strain>
    </source>
</reference>
<comment type="caution">
    <text evidence="1">The sequence shown here is derived from an EMBL/GenBank/DDBJ whole genome shotgun (WGS) entry which is preliminary data.</text>
</comment>
<gene>
    <name evidence="1" type="ORF">ESY86_17035</name>
</gene>
<dbReference type="InterPro" id="IPR046230">
    <property type="entry name" value="DUF6263"/>
</dbReference>
<name>A0A5C6ZBJ3_9FLAO</name>
<evidence type="ECO:0000313" key="1">
    <source>
        <dbReference type="EMBL" id="TXD87376.1"/>
    </source>
</evidence>
<sequence length="298" mass="33170">MKSLAVKYLVVFIFGMLSGHAQMNLAYNLKQGDRFKIFQKADQNIVQDMEDTTHIVKNSIEGDFSFYVISVNDSVINVNFKFDRFKMNSTSNLAGNIMSVNTADLSNDEMQDKLFSGLTKTTLKMVLFSNGKIKSISGTEKLISRMVDAAGDMDEFTKELMKEAMKTEFGNESLSQSFEQLTYIYPTNSVKVGDSWQNAYTGDLSSENTWTLKGLTNGVYKISGKSKVHLITDDESVSMDLEGTMTSAVETYKSNGFIKSMETSSSASGLSTMKSMQGMKLPTTVNTKTTYKTETYVQ</sequence>
<dbReference type="RefSeq" id="WP_147087935.1">
    <property type="nucleotide sequence ID" value="NZ_VORM01000007.1"/>
</dbReference>
<dbReference type="OrthoDB" id="3034330at2"/>
<evidence type="ECO:0000313" key="2">
    <source>
        <dbReference type="Proteomes" id="UP000321578"/>
    </source>
</evidence>
<proteinExistence type="predicted"/>
<dbReference type="AlphaFoldDB" id="A0A5C6ZBJ3"/>